<comment type="caution">
    <text evidence="1">The sequence shown here is derived from an EMBL/GenBank/DDBJ whole genome shotgun (WGS) entry which is preliminary data.</text>
</comment>
<evidence type="ECO:0000313" key="2">
    <source>
        <dbReference type="Proteomes" id="UP000004933"/>
    </source>
</evidence>
<name>A0ABC9P822_ENTFL</name>
<organism evidence="1 2">
    <name type="scientific">Enterococcus faecalis TX0630</name>
    <dbReference type="NCBI Taxonomy" id="749508"/>
    <lineage>
        <taxon>Bacteria</taxon>
        <taxon>Bacillati</taxon>
        <taxon>Bacillota</taxon>
        <taxon>Bacilli</taxon>
        <taxon>Lactobacillales</taxon>
        <taxon>Enterococcaceae</taxon>
        <taxon>Enterococcus</taxon>
    </lineage>
</organism>
<reference evidence="1 2" key="1">
    <citation type="submission" date="2010-09" db="EMBL/GenBank/DDBJ databases">
        <authorList>
            <person name="Weinstock G."/>
            <person name="Sodergren E."/>
            <person name="Clifton S."/>
            <person name="Fulton L."/>
            <person name="Fulton B."/>
            <person name="Courtney L."/>
            <person name="Fronick C."/>
            <person name="Harrison M."/>
            <person name="Strong C."/>
            <person name="Farmer C."/>
            <person name="Delahaunty K."/>
            <person name="Markovic C."/>
            <person name="Hall O."/>
            <person name="Minx P."/>
            <person name="Tomlinson C."/>
            <person name="Mitreva M."/>
            <person name="Hou S."/>
            <person name="Chen J."/>
            <person name="Wollam A."/>
            <person name="Pepin K.H."/>
            <person name="Johnson M."/>
            <person name="Bhonagiri V."/>
            <person name="Zhang X."/>
            <person name="Suruliraj S."/>
            <person name="Warren W."/>
            <person name="Chinwalla A."/>
            <person name="Mardis E.R."/>
            <person name="Wilson R.K."/>
        </authorList>
    </citation>
    <scope>NUCLEOTIDE SEQUENCE [LARGE SCALE GENOMIC DNA]</scope>
    <source>
        <strain evidence="1 2">TX0630</strain>
    </source>
</reference>
<protein>
    <submittedName>
        <fullName evidence="1">Uncharacterized protein</fullName>
    </submittedName>
</protein>
<dbReference type="AlphaFoldDB" id="A0ABC9P822"/>
<proteinExistence type="predicted"/>
<dbReference type="EMBL" id="AEBE01000028">
    <property type="protein sequence ID" value="EFU91134.1"/>
    <property type="molecule type" value="Genomic_DNA"/>
</dbReference>
<gene>
    <name evidence="1" type="ORF">HMPREF9511_00854</name>
</gene>
<accession>A0ABC9P822</accession>
<evidence type="ECO:0000313" key="1">
    <source>
        <dbReference type="EMBL" id="EFU91134.1"/>
    </source>
</evidence>
<dbReference type="RefSeq" id="WP_002393038.1">
    <property type="nucleotide sequence ID" value="NZ_GL454783.1"/>
</dbReference>
<sequence>MNTSNYTGVAENLIQSFGSLAESIRKGLGIFSEKENRRIHYLYSKGFSLEDAKIVAKLENGYAVSYKELKRFAKLL</sequence>
<dbReference type="Proteomes" id="UP000004933">
    <property type="component" value="Unassembled WGS sequence"/>
</dbReference>